<organism evidence="1 2">
    <name type="scientific">Rubroshorea leprosula</name>
    <dbReference type="NCBI Taxonomy" id="152421"/>
    <lineage>
        <taxon>Eukaryota</taxon>
        <taxon>Viridiplantae</taxon>
        <taxon>Streptophyta</taxon>
        <taxon>Embryophyta</taxon>
        <taxon>Tracheophyta</taxon>
        <taxon>Spermatophyta</taxon>
        <taxon>Magnoliopsida</taxon>
        <taxon>eudicotyledons</taxon>
        <taxon>Gunneridae</taxon>
        <taxon>Pentapetalae</taxon>
        <taxon>rosids</taxon>
        <taxon>malvids</taxon>
        <taxon>Malvales</taxon>
        <taxon>Dipterocarpaceae</taxon>
        <taxon>Rubroshorea</taxon>
    </lineage>
</organism>
<comment type="caution">
    <text evidence="1">The sequence shown here is derived from an EMBL/GenBank/DDBJ whole genome shotgun (WGS) entry which is preliminary data.</text>
</comment>
<sequence>MVEANNTCLLPQHSNWKLQRLNFKSAQSEDRHVECLPACINPETQMFPVTIPIPVPAAPGVNPDTCMVSTNVAIARAAIPGISGSKKQMYEVDGLLQQLPPSTSFCHAEPCLKGKQSIFAFQHNVKDTSNPMHRPLHNGFIIFDRSGNQTRMVYSSVQPLAQQATTAVAELASDANLHERWAVKRDPPLKSILQENSGENYESADQSEMHEDTEEINALLYSDEESVYDDDEVISTDHSPVATKGKYQMPKRIEDVIEEVVSSDGPYKRQRLLNGGYNISSVMDIACSVKLDASNEYNSDRESGYAIGQNQTLDTPSVFCDKLARKDKIRMTLKILESIIPGAKVKDPLLVLDEAIDYLKSLKHGMMALGVNHY</sequence>
<dbReference type="InterPro" id="IPR037546">
    <property type="entry name" value="SAC51-like"/>
</dbReference>
<accession>A0AAV5I9X7</accession>
<keyword evidence="2" id="KW-1185">Reference proteome</keyword>
<proteinExistence type="predicted"/>
<evidence type="ECO:0000313" key="1">
    <source>
        <dbReference type="EMBL" id="GKU97942.1"/>
    </source>
</evidence>
<dbReference type="Proteomes" id="UP001054252">
    <property type="component" value="Unassembled WGS sequence"/>
</dbReference>
<gene>
    <name evidence="1" type="ORF">SLEP1_g11013</name>
</gene>
<name>A0AAV5I9X7_9ROSI</name>
<reference evidence="1 2" key="1">
    <citation type="journal article" date="2021" name="Commun. Biol.">
        <title>The genome of Shorea leprosula (Dipterocarpaceae) highlights the ecological relevance of drought in aseasonal tropical rainforests.</title>
        <authorList>
            <person name="Ng K.K.S."/>
            <person name="Kobayashi M.J."/>
            <person name="Fawcett J.A."/>
            <person name="Hatakeyama M."/>
            <person name="Paape T."/>
            <person name="Ng C.H."/>
            <person name="Ang C.C."/>
            <person name="Tnah L.H."/>
            <person name="Lee C.T."/>
            <person name="Nishiyama T."/>
            <person name="Sese J."/>
            <person name="O'Brien M.J."/>
            <person name="Copetti D."/>
            <person name="Mohd Noor M.I."/>
            <person name="Ong R.C."/>
            <person name="Putra M."/>
            <person name="Sireger I.Z."/>
            <person name="Indrioko S."/>
            <person name="Kosugi Y."/>
            <person name="Izuno A."/>
            <person name="Isagi Y."/>
            <person name="Lee S.L."/>
            <person name="Shimizu K.K."/>
        </authorList>
    </citation>
    <scope>NUCLEOTIDE SEQUENCE [LARGE SCALE GENOMIC DNA]</scope>
    <source>
        <strain evidence="1">214</strain>
    </source>
</reference>
<protein>
    <submittedName>
        <fullName evidence="1">Uncharacterized protein</fullName>
    </submittedName>
</protein>
<evidence type="ECO:0000313" key="2">
    <source>
        <dbReference type="Proteomes" id="UP001054252"/>
    </source>
</evidence>
<dbReference type="EMBL" id="BPVZ01000012">
    <property type="protein sequence ID" value="GKU97942.1"/>
    <property type="molecule type" value="Genomic_DNA"/>
</dbReference>
<dbReference type="Pfam" id="PF23173">
    <property type="entry name" value="bHLH_SAC51"/>
    <property type="match status" value="1"/>
</dbReference>
<dbReference type="PANTHER" id="PTHR36066:SF8">
    <property type="entry name" value="TRANSCRIPTION FACTOR SAC51"/>
    <property type="match status" value="1"/>
</dbReference>
<dbReference type="PANTHER" id="PTHR36066">
    <property type="entry name" value="TRANSCRIPTION FACTOR BHLH145"/>
    <property type="match status" value="1"/>
</dbReference>
<dbReference type="AlphaFoldDB" id="A0AAV5I9X7"/>